<sequence length="171" mass="19792">MASRRRSFMPRVFFCLCFESRFFFKFFPSIRRDGFSSIVPFNGFTGRFRTFFRNLFPILKVQYICSMALLKARRARHQRTPSKTFAWTKAHIDKGGVILVNPGFQLPTSIRASYHLPVFKLCSVTFVIHIIIEADSFAGHRNLLNGSSRALISASSALFNAWRCLFRCVFQ</sequence>
<name>A0A377USS9_KLEPN</name>
<gene>
    <name evidence="1" type="ORF">NCTC13443_00009</name>
</gene>
<proteinExistence type="predicted"/>
<evidence type="ECO:0000313" key="1">
    <source>
        <dbReference type="EMBL" id="STS99766.1"/>
    </source>
</evidence>
<organism evidence="1 2">
    <name type="scientific">Klebsiella pneumoniae</name>
    <dbReference type="NCBI Taxonomy" id="573"/>
    <lineage>
        <taxon>Bacteria</taxon>
        <taxon>Pseudomonadati</taxon>
        <taxon>Pseudomonadota</taxon>
        <taxon>Gammaproteobacteria</taxon>
        <taxon>Enterobacterales</taxon>
        <taxon>Enterobacteriaceae</taxon>
        <taxon>Klebsiella/Raoultella group</taxon>
        <taxon>Klebsiella</taxon>
        <taxon>Klebsiella pneumoniae complex</taxon>
    </lineage>
</organism>
<reference evidence="1 2" key="1">
    <citation type="submission" date="2018-06" db="EMBL/GenBank/DDBJ databases">
        <authorList>
            <consortium name="Pathogen Informatics"/>
            <person name="Doyle S."/>
        </authorList>
    </citation>
    <scope>NUCLEOTIDE SEQUENCE [LARGE SCALE GENOMIC DNA]</scope>
    <source>
        <strain evidence="1 2">NCTC13443</strain>
    </source>
</reference>
<dbReference type="EMBL" id="UGKT01000001">
    <property type="protein sequence ID" value="STS99766.1"/>
    <property type="molecule type" value="Genomic_DNA"/>
</dbReference>
<accession>A0A377USS9</accession>
<evidence type="ECO:0000313" key="2">
    <source>
        <dbReference type="Proteomes" id="UP000255518"/>
    </source>
</evidence>
<dbReference type="Proteomes" id="UP000255518">
    <property type="component" value="Unassembled WGS sequence"/>
</dbReference>
<dbReference type="AlphaFoldDB" id="A0A377USS9"/>
<protein>
    <submittedName>
        <fullName evidence="1">Uncharacterized protein</fullName>
    </submittedName>
</protein>